<dbReference type="FunFam" id="3.40.47.10:FF:000019">
    <property type="entry name" value="Polyketide synthase type I"/>
    <property type="match status" value="1"/>
</dbReference>
<dbReference type="Gene3D" id="1.10.1200.10">
    <property type="entry name" value="ACP-like"/>
    <property type="match status" value="1"/>
</dbReference>
<evidence type="ECO:0000313" key="10">
    <source>
        <dbReference type="Proteomes" id="UP000245124"/>
    </source>
</evidence>
<dbReference type="InterPro" id="IPR020807">
    <property type="entry name" value="PKS_DH"/>
</dbReference>
<dbReference type="InterPro" id="IPR049900">
    <property type="entry name" value="PKS_mFAS_DH"/>
</dbReference>
<evidence type="ECO:0000256" key="4">
    <source>
        <dbReference type="ARBA" id="ARBA00023268"/>
    </source>
</evidence>
<dbReference type="InterPro" id="IPR009081">
    <property type="entry name" value="PP-bd_ACP"/>
</dbReference>
<dbReference type="InterPro" id="IPR020841">
    <property type="entry name" value="PKS_Beta-ketoAc_synthase_dom"/>
</dbReference>
<dbReference type="Gene3D" id="3.40.50.150">
    <property type="entry name" value="Vaccinia Virus protein VP39"/>
    <property type="match status" value="1"/>
</dbReference>
<dbReference type="InterPro" id="IPR013217">
    <property type="entry name" value="Methyltransf_12"/>
</dbReference>
<keyword evidence="4" id="KW-0511">Multifunctional enzyme</keyword>
<dbReference type="GO" id="GO:0031177">
    <property type="term" value="F:phosphopantetheine binding"/>
    <property type="evidence" value="ECO:0007669"/>
    <property type="project" value="InterPro"/>
</dbReference>
<dbReference type="InterPro" id="IPR018201">
    <property type="entry name" value="Ketoacyl_synth_AS"/>
</dbReference>
<evidence type="ECO:0000259" key="7">
    <source>
        <dbReference type="PROSITE" id="PS52004"/>
    </source>
</evidence>
<proteinExistence type="predicted"/>
<accession>A0A2R5FM42</accession>
<dbReference type="InterPro" id="IPR014030">
    <property type="entry name" value="Ketoacyl_synth_N"/>
</dbReference>
<dbReference type="InterPro" id="IPR050091">
    <property type="entry name" value="PKS_NRPS_Biosynth_Enz"/>
</dbReference>
<dbReference type="InterPro" id="IPR006162">
    <property type="entry name" value="Ppantetheine_attach_site"/>
</dbReference>
<organism evidence="9 10">
    <name type="scientific">Nostoc commune NIES-4072</name>
    <dbReference type="NCBI Taxonomy" id="2005467"/>
    <lineage>
        <taxon>Bacteria</taxon>
        <taxon>Bacillati</taxon>
        <taxon>Cyanobacteriota</taxon>
        <taxon>Cyanophyceae</taxon>
        <taxon>Nostocales</taxon>
        <taxon>Nostocaceae</taxon>
        <taxon>Nostoc</taxon>
    </lineage>
</organism>
<dbReference type="GO" id="GO:0004315">
    <property type="term" value="F:3-oxoacyl-[acyl-carrier-protein] synthase activity"/>
    <property type="evidence" value="ECO:0007669"/>
    <property type="project" value="InterPro"/>
</dbReference>
<name>A0A2R5FM42_NOSCO</name>
<dbReference type="InterPro" id="IPR020806">
    <property type="entry name" value="PKS_PP-bd"/>
</dbReference>
<dbReference type="PROSITE" id="PS00606">
    <property type="entry name" value="KS3_1"/>
    <property type="match status" value="1"/>
</dbReference>
<evidence type="ECO:0000256" key="3">
    <source>
        <dbReference type="ARBA" id="ARBA00022679"/>
    </source>
</evidence>
<dbReference type="Gene3D" id="3.40.50.720">
    <property type="entry name" value="NAD(P)-binding Rossmann-like Domain"/>
    <property type="match status" value="1"/>
</dbReference>
<reference evidence="9 10" key="1">
    <citation type="submission" date="2017-06" db="EMBL/GenBank/DDBJ databases">
        <title>Genome sequencing of cyanobaciteial culture collection at National Institute for Environmental Studies (NIES).</title>
        <authorList>
            <person name="Hirose Y."/>
            <person name="Shimura Y."/>
            <person name="Fujisawa T."/>
            <person name="Nakamura Y."/>
            <person name="Kawachi M."/>
        </authorList>
    </citation>
    <scope>NUCLEOTIDE SEQUENCE [LARGE SCALE GENOMIC DNA]</scope>
    <source>
        <strain evidence="9 10">NIES-4072</strain>
    </source>
</reference>
<evidence type="ECO:0000256" key="5">
    <source>
        <dbReference type="PROSITE-ProRule" id="PRU01363"/>
    </source>
</evidence>
<dbReference type="PANTHER" id="PTHR43775">
    <property type="entry name" value="FATTY ACID SYNTHASE"/>
    <property type="match status" value="1"/>
</dbReference>
<dbReference type="SUPFAM" id="SSF55048">
    <property type="entry name" value="Probable ACP-binding domain of malonyl-CoA ACP transacylase"/>
    <property type="match status" value="1"/>
</dbReference>
<dbReference type="Pfam" id="PF08242">
    <property type="entry name" value="Methyltransf_12"/>
    <property type="match status" value="1"/>
</dbReference>
<dbReference type="Pfam" id="PF00109">
    <property type="entry name" value="ketoacyl-synt"/>
    <property type="match status" value="1"/>
</dbReference>
<dbReference type="SMART" id="SM00822">
    <property type="entry name" value="PKS_KR"/>
    <property type="match status" value="1"/>
</dbReference>
<dbReference type="Pfam" id="PF00550">
    <property type="entry name" value="PP-binding"/>
    <property type="match status" value="1"/>
</dbReference>
<dbReference type="PROSITE" id="PS52019">
    <property type="entry name" value="PKS_MFAS_DH"/>
    <property type="match status" value="1"/>
</dbReference>
<comment type="caution">
    <text evidence="9">The sequence shown here is derived from an EMBL/GenBank/DDBJ whole genome shotgun (WGS) entry which is preliminary data.</text>
</comment>
<dbReference type="SMART" id="SM00823">
    <property type="entry name" value="PKS_PP"/>
    <property type="match status" value="1"/>
</dbReference>
<dbReference type="PANTHER" id="PTHR43775:SF37">
    <property type="entry name" value="SI:DKEY-61P9.11"/>
    <property type="match status" value="1"/>
</dbReference>
<dbReference type="Gene3D" id="3.40.366.10">
    <property type="entry name" value="Malonyl-Coenzyme A Acyl Carrier Protein, domain 2"/>
    <property type="match status" value="1"/>
</dbReference>
<dbReference type="InterPro" id="IPR016036">
    <property type="entry name" value="Malonyl_transacylase_ACP-bd"/>
</dbReference>
<dbReference type="PROSITE" id="PS00012">
    <property type="entry name" value="PHOSPHOPANTETHEINE"/>
    <property type="match status" value="1"/>
</dbReference>
<dbReference type="CDD" id="cd02440">
    <property type="entry name" value="AdoMet_MTases"/>
    <property type="match status" value="1"/>
</dbReference>
<dbReference type="InterPro" id="IPR014031">
    <property type="entry name" value="Ketoacyl_synth_C"/>
</dbReference>
<dbReference type="InterPro" id="IPR036736">
    <property type="entry name" value="ACP-like_sf"/>
</dbReference>
<feature type="active site" description="Proton acceptor; for dehydratase activity" evidence="5">
    <location>
        <position position="927"/>
    </location>
</feature>
<gene>
    <name evidence="9" type="ORF">NIES4072_35150</name>
</gene>
<dbReference type="PROSITE" id="PS50075">
    <property type="entry name" value="CARRIER"/>
    <property type="match status" value="1"/>
</dbReference>
<dbReference type="EMBL" id="BDUD01000001">
    <property type="protein sequence ID" value="GBG19846.1"/>
    <property type="molecule type" value="Genomic_DNA"/>
</dbReference>
<dbReference type="SMART" id="SM01294">
    <property type="entry name" value="PKS_PP_betabranch"/>
    <property type="match status" value="1"/>
</dbReference>
<dbReference type="InterPro" id="IPR032821">
    <property type="entry name" value="PKS_assoc"/>
</dbReference>
<evidence type="ECO:0000256" key="1">
    <source>
        <dbReference type="ARBA" id="ARBA00022450"/>
    </source>
</evidence>
<dbReference type="CDD" id="cd08955">
    <property type="entry name" value="KR_2_FAS_SDR_x"/>
    <property type="match status" value="1"/>
</dbReference>
<dbReference type="InterPro" id="IPR042104">
    <property type="entry name" value="PKS_dehydratase_sf"/>
</dbReference>
<dbReference type="PROSITE" id="PS52004">
    <property type="entry name" value="KS3_2"/>
    <property type="match status" value="1"/>
</dbReference>
<evidence type="ECO:0000259" key="6">
    <source>
        <dbReference type="PROSITE" id="PS50075"/>
    </source>
</evidence>
<keyword evidence="1" id="KW-0596">Phosphopantetheine</keyword>
<dbReference type="InterPro" id="IPR049490">
    <property type="entry name" value="C883_1060-like_KR_N"/>
</dbReference>
<dbReference type="Pfam" id="PF02801">
    <property type="entry name" value="Ketoacyl-synt_C"/>
    <property type="match status" value="1"/>
</dbReference>
<dbReference type="InterPro" id="IPR036291">
    <property type="entry name" value="NAD(P)-bd_dom_sf"/>
</dbReference>
<dbReference type="Gene3D" id="3.10.129.110">
    <property type="entry name" value="Polyketide synthase dehydratase"/>
    <property type="match status" value="1"/>
</dbReference>
<dbReference type="InterPro" id="IPR057326">
    <property type="entry name" value="KR_dom"/>
</dbReference>
<evidence type="ECO:0000259" key="8">
    <source>
        <dbReference type="PROSITE" id="PS52019"/>
    </source>
</evidence>
<dbReference type="SUPFAM" id="SSF51735">
    <property type="entry name" value="NAD(P)-binding Rossmann-fold domains"/>
    <property type="match status" value="2"/>
</dbReference>
<dbReference type="SUPFAM" id="SSF53901">
    <property type="entry name" value="Thiolase-like"/>
    <property type="match status" value="1"/>
</dbReference>
<feature type="region of interest" description="C-terminal hotdog fold" evidence="5">
    <location>
        <begin position="1033"/>
        <end position="1179"/>
    </location>
</feature>
<dbReference type="FunFam" id="3.40.366.10:FF:000002">
    <property type="entry name" value="Probable polyketide synthase 2"/>
    <property type="match status" value="1"/>
</dbReference>
<dbReference type="FunFam" id="1.10.1200.10:FF:000007">
    <property type="entry name" value="Probable polyketide synthase pks17"/>
    <property type="match status" value="1"/>
</dbReference>
<dbReference type="SUPFAM" id="SSF52151">
    <property type="entry name" value="FabD/lysophospholipase-like"/>
    <property type="match status" value="1"/>
</dbReference>
<dbReference type="SMART" id="SM00827">
    <property type="entry name" value="PKS_AT"/>
    <property type="match status" value="1"/>
</dbReference>
<feature type="region of interest" description="N-terminal hotdog fold" evidence="5">
    <location>
        <begin position="896"/>
        <end position="1019"/>
    </location>
</feature>
<protein>
    <submittedName>
        <fullName evidence="9">Polyketide synthase</fullName>
    </submittedName>
</protein>
<dbReference type="SMART" id="SM00826">
    <property type="entry name" value="PKS_DH"/>
    <property type="match status" value="1"/>
</dbReference>
<dbReference type="SMART" id="SM00825">
    <property type="entry name" value="PKS_KS"/>
    <property type="match status" value="1"/>
</dbReference>
<keyword evidence="2" id="KW-0597">Phosphoprotein</keyword>
<dbReference type="CDD" id="cd00833">
    <property type="entry name" value="PKS"/>
    <property type="match status" value="1"/>
</dbReference>
<dbReference type="GO" id="GO:0006633">
    <property type="term" value="P:fatty acid biosynthetic process"/>
    <property type="evidence" value="ECO:0007669"/>
    <property type="project" value="InterPro"/>
</dbReference>
<dbReference type="InterPro" id="IPR014043">
    <property type="entry name" value="Acyl_transferase_dom"/>
</dbReference>
<dbReference type="InterPro" id="IPR016035">
    <property type="entry name" value="Acyl_Trfase/lysoPLipase"/>
</dbReference>
<evidence type="ECO:0000256" key="2">
    <source>
        <dbReference type="ARBA" id="ARBA00022553"/>
    </source>
</evidence>
<keyword evidence="10" id="KW-1185">Reference proteome</keyword>
<dbReference type="Gene3D" id="3.30.70.3290">
    <property type="match status" value="1"/>
</dbReference>
<dbReference type="Proteomes" id="UP000245124">
    <property type="component" value="Unassembled WGS sequence"/>
</dbReference>
<dbReference type="InterPro" id="IPR049552">
    <property type="entry name" value="PKS_DH_N"/>
</dbReference>
<dbReference type="SUPFAM" id="SSF47336">
    <property type="entry name" value="ACP-like"/>
    <property type="match status" value="1"/>
</dbReference>
<dbReference type="InterPro" id="IPR049551">
    <property type="entry name" value="PKS_DH_C"/>
</dbReference>
<dbReference type="InterPro" id="IPR001227">
    <property type="entry name" value="Ac_transferase_dom_sf"/>
</dbReference>
<dbReference type="Pfam" id="PF21089">
    <property type="entry name" value="PKS_DH_N"/>
    <property type="match status" value="1"/>
</dbReference>
<keyword evidence="3" id="KW-0808">Transferase</keyword>
<dbReference type="Pfam" id="PF21394">
    <property type="entry name" value="Beta-ketacyl_N"/>
    <property type="match status" value="1"/>
</dbReference>
<evidence type="ECO:0000313" key="9">
    <source>
        <dbReference type="EMBL" id="GBG19846.1"/>
    </source>
</evidence>
<dbReference type="InterPro" id="IPR013968">
    <property type="entry name" value="PKS_KR"/>
</dbReference>
<dbReference type="SUPFAM" id="SSF53335">
    <property type="entry name" value="S-adenosyl-L-methionine-dependent methyltransferases"/>
    <property type="match status" value="1"/>
</dbReference>
<dbReference type="Pfam" id="PF14765">
    <property type="entry name" value="PS-DH"/>
    <property type="match status" value="1"/>
</dbReference>
<feature type="active site" description="Proton donor; for dehydratase activity" evidence="5">
    <location>
        <position position="1094"/>
    </location>
</feature>
<feature type="domain" description="Ketosynthase family 3 (KS3)" evidence="7">
    <location>
        <begin position="1"/>
        <end position="426"/>
    </location>
</feature>
<dbReference type="Pfam" id="PF00698">
    <property type="entry name" value="Acyl_transf_1"/>
    <property type="match status" value="1"/>
</dbReference>
<sequence>MEAIAIIGIGCRFPGAKDPEAFWQLLCNGVDAITEIPKNRWDLDKYYDPNPEVIGKTNSRCGGFLQQVDQFDPHFFGISPREAMSLDPQQRLLLEVAWEALEDAGQVREQLSGSRTGVFVGISTNDYTLIQGEGYSQQIQGYDLTGNVLSLAAGRLSYVFNFKGPSMAIDTACSSSLVAVHLACQSLWNREASMALAGGVNIIVSPTGHIGLTNLKALSPDGRCKTFDAEANGYVRSEGSGFIVLKPLSQALADNDQIYALIRGSAINHDGRSKGLTVPYGPAQEALIRQALDNAGVAPADISYVELHGTGTPLGDPIEAIALGTVLDTNRPAGNYCAVGSVKSNIGHLEAASGIAGLIKVALSLKHQQIPPNLHFHQPNPYIPFDTLPIRVQQYLTPWPQGSSPAKASISSFGFAGTNAHVVLEQPPQSADISQPQQSYLLPLSAQSQEGVKSLAQAYQNFLETQKPDAVSLADICYTASVRRTHHEHRLALLADSPTQLQEKLQDFLQSKLETNQSANRKHRRPKLVFVFSGQGPQWWAMGRELLEQEPVFRATIEECDTLIKSHTNWSLLAELTADATQSRLQETEIAQPAIFALQVALARLWRAWGIEPKAVVGHSLGEVAAAHIAGVLSLADAVQLICDRGRLMQQATGNGKMAAVELSAKDTEYWLRGYEARLAIAAINSPTSTVVSGEPAAIESFLELLQREQPTVFCKLLPVNYAFHSPQMLPFAEELVEILNQLQPQAAKIPIFSTVTGKGSNGADFDAAYWGCNLQQPVRFAPAIEELVSAGQTIFLEISPHPVLSGYISQCLSHLGQEGTVLSSLRRGQPERATLLSSLGNLYNLGFTVDWKQLYPSECQVVSLPSYPWQRERYWFEPKPQQKPSFLPTRKANLHPLLGQRVRSALKETLFESELNINLQPYLVGHQVYDMVVLPGAAYLEIALAGAKAALGSGFNSLEQVLIQEALIIPEDASRIVQLILTPENAGQTSFYILSLADDATSWIQHATGKINAVQIPVQTFVSWNELQASFDEQLSVEAYYQQLCDRGLQYGPSFQGIEQLWRREGEALGRIRLPQALISEAEAYQLHPVLVDSGFQLLFASLGNVKEGDTYLPVGLDSLRVYRRPETQLWIHGQIRPKDGSNQETRTGDLRFFDDAGQLVVEIEGLHVKRAKLQALQHKTHEDLGDWLYEVEWQLRVPQSQYLPADYILSPLQVSARIQPDVPQLCIQHGLEIYDELFFQREILSGAYVVKAFQTMGWEFHPQQSFTTGDIAKQLGVVNQYHQLLGRLLEILQEEEILTQVGCEWQVCRVPEKAAPDERYKELLAQYSTDEAELTLLAQCGQKLPEILRGECDPLQLLFPQGSYAPVEKLYQNSPGAKVFNLLVQKAVSIALERLPEGRKIRILEIGAGTGGTTSYVLPQLPANQTEYVFTDVSYLFMLKAQEKFCDYPFLQYQLLDIEQDIETQGFALHQFDVILAANVIHATSNLRHTLNHVQQLLAPEGMLVLLEGTGRQRWLDLIFGLTEGWWKFADRDLRPVYPLLAPQQWQDVLTEIGFTETTSIPQIETNDSTLSQQAVIIARAPGVKTETPQMQIISPALEPQSSWLIFADNKGIAQKLASQIKSRGETCVTVFAGEFYQQLGEGEYRLNPEQPEDFQQLLQQVVKNAQLPCRGIVHLWSLDAATPEVMTASDLEAASVLGCRSVLHLVQALAKAEFSELPSLWLVTQGAQAVGSEASPLAVAQAPLWGLGKVIALEYPELHCVSVDLDPADAEAKALYDQICLGYLESKENLAFRQGQKYVPRLVRSRRLESQSLYLQPDATYLITGGLGGLGLLVAQWLVEQGARHLVLMGRRGPSDETETTLSKLEQIGAQILVVQADVSQSQQVAKVLAEITTSMPPLRGIIHAAGVLDDAVLVRQDWQQFAKVLSPKVQGAWNLHTLTQNIALDFFILFSSAASLLGSPGQGNHAAANTFLDTLAYYRRSQGLPALSINWGAWTELGVVGKRNFSEVTSMQGVGTITPKQGIQILEKVFQHPSAQVGVVPINWSQFMQRFTNDTVPAFLAELVREVGLQVKVELVSVQQPEFLVQLEKVAPDARQEILLGHVRDQVTKVLGLSSSHSLESHKGFFDIGMDSLTSVELRNRLQTSLGRSLPSTLIFDYPTLDALAGYLVKEMFTLENPTNFYATSEKNQHEQTINSAELQELSDEDAEALLLRELESISY</sequence>
<dbReference type="InterPro" id="IPR016039">
    <property type="entry name" value="Thiolase-like"/>
</dbReference>
<feature type="domain" description="Carrier" evidence="6">
    <location>
        <begin position="2101"/>
        <end position="2176"/>
    </location>
</feature>
<dbReference type="GO" id="GO:0004312">
    <property type="term" value="F:fatty acid synthase activity"/>
    <property type="evidence" value="ECO:0007669"/>
    <property type="project" value="TreeGrafter"/>
</dbReference>
<dbReference type="Pfam" id="PF16197">
    <property type="entry name" value="KAsynt_C_assoc"/>
    <property type="match status" value="1"/>
</dbReference>
<feature type="domain" description="PKS/mFAS DH" evidence="8">
    <location>
        <begin position="896"/>
        <end position="1179"/>
    </location>
</feature>
<dbReference type="Pfam" id="PF08659">
    <property type="entry name" value="KR"/>
    <property type="match status" value="1"/>
</dbReference>
<dbReference type="InterPro" id="IPR029063">
    <property type="entry name" value="SAM-dependent_MTases_sf"/>
</dbReference>
<dbReference type="Gene3D" id="3.40.47.10">
    <property type="match status" value="1"/>
</dbReference>